<dbReference type="GO" id="GO:0006313">
    <property type="term" value="P:DNA transposition"/>
    <property type="evidence" value="ECO:0007669"/>
    <property type="project" value="InterPro"/>
</dbReference>
<dbReference type="SMART" id="SM01321">
    <property type="entry name" value="Y1_Tnp"/>
    <property type="match status" value="1"/>
</dbReference>
<evidence type="ECO:0000313" key="2">
    <source>
        <dbReference type="EMBL" id="MCR9013782.1"/>
    </source>
</evidence>
<dbReference type="GO" id="GO:0004803">
    <property type="term" value="F:transposase activity"/>
    <property type="evidence" value="ECO:0007669"/>
    <property type="project" value="InterPro"/>
</dbReference>
<evidence type="ECO:0000313" key="3">
    <source>
        <dbReference type="Proteomes" id="UP001142175"/>
    </source>
</evidence>
<feature type="domain" description="Transposase IS200-like" evidence="1">
    <location>
        <begin position="7"/>
        <end position="124"/>
    </location>
</feature>
<organism evidence="2 3">
    <name type="scientific">Aquiflexum gelatinilyticum</name>
    <dbReference type="NCBI Taxonomy" id="2961943"/>
    <lineage>
        <taxon>Bacteria</taxon>
        <taxon>Pseudomonadati</taxon>
        <taxon>Bacteroidota</taxon>
        <taxon>Cytophagia</taxon>
        <taxon>Cytophagales</taxon>
        <taxon>Cyclobacteriaceae</taxon>
        <taxon>Aquiflexum</taxon>
    </lineage>
</organism>
<dbReference type="PANTHER" id="PTHR34322">
    <property type="entry name" value="TRANSPOSASE, Y1_TNP DOMAIN-CONTAINING"/>
    <property type="match status" value="1"/>
</dbReference>
<keyword evidence="3" id="KW-1185">Reference proteome</keyword>
<gene>
    <name evidence="2" type="ORF">NU887_01980</name>
</gene>
<dbReference type="SUPFAM" id="SSF143422">
    <property type="entry name" value="Transposase IS200-like"/>
    <property type="match status" value="1"/>
</dbReference>
<comment type="caution">
    <text evidence="2">The sequence shown here is derived from an EMBL/GenBank/DDBJ whole genome shotgun (WGS) entry which is preliminary data.</text>
</comment>
<sequence>MNADTFESGYIYHFYSRAIGSEKLFLEGENYFFFLTKYEKYLNPYFETMAYCLIPNHFHFMVRVKDNCNDEEIVKSIGDFLNAYTKSFNKIYSRNGGLFQRKFKRKKVESDTYFTRLIIYIHHNPVKHGLRLEPSDWKYSSYNSYLSSKPSKIRREEVLGWFGDLEEFKKVHKINVEEYLPMDLLLE</sequence>
<evidence type="ECO:0000259" key="1">
    <source>
        <dbReference type="SMART" id="SM01321"/>
    </source>
</evidence>
<protein>
    <submittedName>
        <fullName evidence="2">Transposase</fullName>
    </submittedName>
</protein>
<dbReference type="InterPro" id="IPR036515">
    <property type="entry name" value="Transposase_17_sf"/>
</dbReference>
<proteinExistence type="predicted"/>
<dbReference type="AlphaFoldDB" id="A0A9X2P597"/>
<dbReference type="Proteomes" id="UP001142175">
    <property type="component" value="Unassembled WGS sequence"/>
</dbReference>
<reference evidence="2" key="1">
    <citation type="submission" date="2022-08" db="EMBL/GenBank/DDBJ databases">
        <authorList>
            <person name="Zhang D."/>
        </authorList>
    </citation>
    <scope>NUCLEOTIDE SEQUENCE</scope>
    <source>
        <strain evidence="2">XJ19-11</strain>
    </source>
</reference>
<dbReference type="Gene3D" id="3.30.70.1290">
    <property type="entry name" value="Transposase IS200-like"/>
    <property type="match status" value="1"/>
</dbReference>
<accession>A0A9X2P597</accession>
<dbReference type="EMBL" id="JANSUY010000001">
    <property type="protein sequence ID" value="MCR9013782.1"/>
    <property type="molecule type" value="Genomic_DNA"/>
</dbReference>
<name>A0A9X2P597_9BACT</name>
<dbReference type="PANTHER" id="PTHR34322:SF2">
    <property type="entry name" value="TRANSPOSASE IS200-LIKE DOMAIN-CONTAINING PROTEIN"/>
    <property type="match status" value="1"/>
</dbReference>
<dbReference type="InterPro" id="IPR002686">
    <property type="entry name" value="Transposase_17"/>
</dbReference>
<dbReference type="GO" id="GO:0003677">
    <property type="term" value="F:DNA binding"/>
    <property type="evidence" value="ECO:0007669"/>
    <property type="project" value="InterPro"/>
</dbReference>
<dbReference type="RefSeq" id="WP_258421676.1">
    <property type="nucleotide sequence ID" value="NZ_JANSUY010000001.1"/>
</dbReference>